<dbReference type="PANTHER" id="PTHR43671">
    <property type="entry name" value="SERINE/THREONINE-PROTEIN KINASE NEK"/>
    <property type="match status" value="1"/>
</dbReference>
<dbReference type="InterPro" id="IPR039448">
    <property type="entry name" value="Beta_helix"/>
</dbReference>
<dbReference type="InterPro" id="IPR011009">
    <property type="entry name" value="Kinase-like_dom_sf"/>
</dbReference>
<evidence type="ECO:0000256" key="5">
    <source>
        <dbReference type="ARBA" id="ARBA00022777"/>
    </source>
</evidence>
<dbReference type="EMBL" id="JAOPGA020000701">
    <property type="protein sequence ID" value="KAL0480882.1"/>
    <property type="molecule type" value="Genomic_DNA"/>
</dbReference>
<evidence type="ECO:0000256" key="9">
    <source>
        <dbReference type="SAM" id="MobiDB-lite"/>
    </source>
</evidence>
<comment type="caution">
    <text evidence="11">The sequence shown here is derived from an EMBL/GenBank/DDBJ whole genome shotgun (WGS) entry which is preliminary data.</text>
</comment>
<evidence type="ECO:0000256" key="2">
    <source>
        <dbReference type="ARBA" id="ARBA00022527"/>
    </source>
</evidence>
<dbReference type="PROSITE" id="PS00108">
    <property type="entry name" value="PROTEIN_KINASE_ST"/>
    <property type="match status" value="1"/>
</dbReference>
<dbReference type="Gene3D" id="1.10.510.10">
    <property type="entry name" value="Transferase(Phosphotransferase) domain 1"/>
    <property type="match status" value="1"/>
</dbReference>
<dbReference type="Gene3D" id="2.160.20.10">
    <property type="entry name" value="Single-stranded right-handed beta-helix, Pectin lyase-like"/>
    <property type="match status" value="2"/>
</dbReference>
<evidence type="ECO:0000313" key="11">
    <source>
        <dbReference type="EMBL" id="KAL0480882.1"/>
    </source>
</evidence>
<dbReference type="SMART" id="SM00710">
    <property type="entry name" value="PbH1"/>
    <property type="match status" value="6"/>
</dbReference>
<keyword evidence="5 11" id="KW-0418">Kinase</keyword>
<evidence type="ECO:0000256" key="8">
    <source>
        <dbReference type="ARBA" id="ARBA00048679"/>
    </source>
</evidence>
<protein>
    <recommendedName>
        <fullName evidence="1">non-specific serine/threonine protein kinase</fullName>
        <ecNumber evidence="1">2.7.11.1</ecNumber>
    </recommendedName>
</protein>
<dbReference type="Pfam" id="PF00069">
    <property type="entry name" value="Pkinase"/>
    <property type="match status" value="1"/>
</dbReference>
<dbReference type="InterPro" id="IPR008271">
    <property type="entry name" value="Ser/Thr_kinase_AS"/>
</dbReference>
<keyword evidence="2" id="KW-0723">Serine/threonine-protein kinase</keyword>
<keyword evidence="12" id="KW-1185">Reference proteome</keyword>
<feature type="region of interest" description="Disordered" evidence="9">
    <location>
        <begin position="316"/>
        <end position="342"/>
    </location>
</feature>
<keyword evidence="3" id="KW-0808">Transferase</keyword>
<feature type="region of interest" description="Disordered" evidence="9">
    <location>
        <begin position="521"/>
        <end position="545"/>
    </location>
</feature>
<dbReference type="GO" id="GO:0005524">
    <property type="term" value="F:ATP binding"/>
    <property type="evidence" value="ECO:0007669"/>
    <property type="project" value="UniProtKB-KW"/>
</dbReference>
<dbReference type="InterPro" id="IPR000719">
    <property type="entry name" value="Prot_kinase_dom"/>
</dbReference>
<evidence type="ECO:0000256" key="6">
    <source>
        <dbReference type="ARBA" id="ARBA00022840"/>
    </source>
</evidence>
<dbReference type="AlphaFoldDB" id="A0AAW2YUU8"/>
<dbReference type="InterPro" id="IPR012334">
    <property type="entry name" value="Pectin_lyas_fold"/>
</dbReference>
<accession>A0AAW2YUU8</accession>
<evidence type="ECO:0000313" key="12">
    <source>
        <dbReference type="Proteomes" id="UP001431209"/>
    </source>
</evidence>
<proteinExistence type="predicted"/>
<gene>
    <name evidence="11" type="ORF">AKO1_004045</name>
</gene>
<dbReference type="PANTHER" id="PTHR43671:SF98">
    <property type="entry name" value="SERINE_THREONINE-PROTEIN KINASE NEK11"/>
    <property type="match status" value="1"/>
</dbReference>
<dbReference type="CDD" id="cd00180">
    <property type="entry name" value="PKc"/>
    <property type="match status" value="1"/>
</dbReference>
<dbReference type="SMART" id="SM00220">
    <property type="entry name" value="S_TKc"/>
    <property type="match status" value="1"/>
</dbReference>
<evidence type="ECO:0000256" key="1">
    <source>
        <dbReference type="ARBA" id="ARBA00012513"/>
    </source>
</evidence>
<feature type="compositionally biased region" description="Low complexity" evidence="9">
    <location>
        <begin position="524"/>
        <end position="545"/>
    </location>
</feature>
<dbReference type="GO" id="GO:0004674">
    <property type="term" value="F:protein serine/threonine kinase activity"/>
    <property type="evidence" value="ECO:0007669"/>
    <property type="project" value="UniProtKB-KW"/>
</dbReference>
<keyword evidence="4" id="KW-0547">Nucleotide-binding</keyword>
<dbReference type="SUPFAM" id="SSF56112">
    <property type="entry name" value="Protein kinase-like (PK-like)"/>
    <property type="match status" value="1"/>
</dbReference>
<comment type="catalytic activity">
    <reaction evidence="8">
        <text>L-seryl-[protein] + ATP = O-phospho-L-seryl-[protein] + ADP + H(+)</text>
        <dbReference type="Rhea" id="RHEA:17989"/>
        <dbReference type="Rhea" id="RHEA-COMP:9863"/>
        <dbReference type="Rhea" id="RHEA-COMP:11604"/>
        <dbReference type="ChEBI" id="CHEBI:15378"/>
        <dbReference type="ChEBI" id="CHEBI:29999"/>
        <dbReference type="ChEBI" id="CHEBI:30616"/>
        <dbReference type="ChEBI" id="CHEBI:83421"/>
        <dbReference type="ChEBI" id="CHEBI:456216"/>
        <dbReference type="EC" id="2.7.11.1"/>
    </reaction>
</comment>
<evidence type="ECO:0000256" key="3">
    <source>
        <dbReference type="ARBA" id="ARBA00022679"/>
    </source>
</evidence>
<dbReference type="Proteomes" id="UP001431209">
    <property type="component" value="Unassembled WGS sequence"/>
</dbReference>
<dbReference type="EC" id="2.7.11.1" evidence="1"/>
<evidence type="ECO:0000256" key="7">
    <source>
        <dbReference type="ARBA" id="ARBA00047899"/>
    </source>
</evidence>
<dbReference type="PROSITE" id="PS50011">
    <property type="entry name" value="PROTEIN_KINASE_DOM"/>
    <property type="match status" value="1"/>
</dbReference>
<sequence length="893" mass="100198">MPSPVDGASRVNMNGDDITVYVHKKLGKGGQGSVYFCTNQKTSQQCAMKFIEVDSEEDLQMAKREFELLSVLVHPHIVRIIEVYENRSECFSLYFTMPMYKHGDLSSVMKKHTKNNQYFHPKFVLSACCQLSDAIAYIHEKTIVHRDVKPENVLIKRLNSDSTMEFSLCDFGLSKEIACSSRHSRVGSFYYMSPEVYKESNYGFKVDVFSLGVIMYQIMSLNMKRNIAWDLHGGSEARIAEELRSDMQKSSNPYDQDLIDLVIEMLRANSQDRPSAKFIYDFCIKKIIEMRKHQREGSDSPSKSFDEFSESPVSPISMSHLFDKDSNTPPSPEKITKRSAPIPPRILVPNCEDFGNSEFLHRSRNNSLPAMRGSPLINELLTFGNRTRSSSQMSPKKTTSPIIPEGAILPELVTFKVVHKSITNSIKNLVLHQKKGVPLEFFSIEEALNVASTRVPATSHVQIRLTDGTFTLKKPIKIERGNITLQGYSVNQKTIIRGRELIVNDQNNVFIKDIIFRGPRIKKSGNTPNSPSPSSSPSSPEGPGTIHIVSKAAVDRIPFQIVLVDSDTTIENCVINGRLFLSGDETHDPQIDHCQIFGNKSLDADGPELSIDHALVVSGCRAQITNCRIFEHFTNGILITGGASGILSNNYIYNINSKKVGSWALNINDKSNPILRENFIFDNYFAIVVEESNPVLIGNDVHTNTKGLSVNHAECLSELNKFHKNEESINVTNNSQCVMLNNYVHGNVVGVAIEKSQGKFMKNHFDNNTNHALLLDESNIEFYNNVVSRGGIKAMNNTTGILEDNDISDNESCAVLVENSCITIKENRIHDNRKSGLEITKMCSPVIQGNHFYRHNKNDQGCAIWIEAMSSPTLMENQFDFNSNDIIEQTNIV</sequence>
<name>A0AAW2YUU8_9EUKA</name>
<evidence type="ECO:0000259" key="10">
    <source>
        <dbReference type="PROSITE" id="PS50011"/>
    </source>
</evidence>
<dbReference type="InterPro" id="IPR006626">
    <property type="entry name" value="PbH1"/>
</dbReference>
<dbReference type="SUPFAM" id="SSF51126">
    <property type="entry name" value="Pectin lyase-like"/>
    <property type="match status" value="2"/>
</dbReference>
<reference evidence="11 12" key="1">
    <citation type="submission" date="2024-03" db="EMBL/GenBank/DDBJ databases">
        <title>The Acrasis kona genome and developmental transcriptomes reveal deep origins of eukaryotic multicellular pathways.</title>
        <authorList>
            <person name="Sheikh S."/>
            <person name="Fu C.-J."/>
            <person name="Brown M.W."/>
            <person name="Baldauf S.L."/>
        </authorList>
    </citation>
    <scope>NUCLEOTIDE SEQUENCE [LARGE SCALE GENOMIC DNA]</scope>
    <source>
        <strain evidence="11 12">ATCC MYA-3509</strain>
    </source>
</reference>
<dbReference type="Pfam" id="PF13229">
    <property type="entry name" value="Beta_helix"/>
    <property type="match status" value="1"/>
</dbReference>
<dbReference type="InterPro" id="IPR050660">
    <property type="entry name" value="NEK_Ser/Thr_kinase"/>
</dbReference>
<keyword evidence="6" id="KW-0067">ATP-binding</keyword>
<organism evidence="11 12">
    <name type="scientific">Acrasis kona</name>
    <dbReference type="NCBI Taxonomy" id="1008807"/>
    <lineage>
        <taxon>Eukaryota</taxon>
        <taxon>Discoba</taxon>
        <taxon>Heterolobosea</taxon>
        <taxon>Tetramitia</taxon>
        <taxon>Eutetramitia</taxon>
        <taxon>Acrasidae</taxon>
        <taxon>Acrasis</taxon>
    </lineage>
</organism>
<comment type="catalytic activity">
    <reaction evidence="7">
        <text>L-threonyl-[protein] + ATP = O-phospho-L-threonyl-[protein] + ADP + H(+)</text>
        <dbReference type="Rhea" id="RHEA:46608"/>
        <dbReference type="Rhea" id="RHEA-COMP:11060"/>
        <dbReference type="Rhea" id="RHEA-COMP:11605"/>
        <dbReference type="ChEBI" id="CHEBI:15378"/>
        <dbReference type="ChEBI" id="CHEBI:30013"/>
        <dbReference type="ChEBI" id="CHEBI:30616"/>
        <dbReference type="ChEBI" id="CHEBI:61977"/>
        <dbReference type="ChEBI" id="CHEBI:456216"/>
        <dbReference type="EC" id="2.7.11.1"/>
    </reaction>
</comment>
<dbReference type="InterPro" id="IPR011050">
    <property type="entry name" value="Pectin_lyase_fold/virulence"/>
</dbReference>
<feature type="domain" description="Protein kinase" evidence="10">
    <location>
        <begin position="20"/>
        <end position="288"/>
    </location>
</feature>
<evidence type="ECO:0000256" key="4">
    <source>
        <dbReference type="ARBA" id="ARBA00022741"/>
    </source>
</evidence>